<name>A0A7J6X4X0_THATH</name>
<sequence length="76" mass="8012">MDEKYVDLDQSDMSGDEGLCDGDALNFVSTNFSPEEPLDTPGGGDGGNMGHVGSSKEVVVGCVKSTGLRDKDVCYY</sequence>
<protein>
    <submittedName>
        <fullName evidence="2">Uncharacterized protein</fullName>
    </submittedName>
</protein>
<dbReference type="AlphaFoldDB" id="A0A7J6X4X0"/>
<evidence type="ECO:0000313" key="2">
    <source>
        <dbReference type="EMBL" id="KAF5203875.1"/>
    </source>
</evidence>
<gene>
    <name evidence="2" type="ORF">FRX31_006538</name>
</gene>
<feature type="compositionally biased region" description="Gly residues" evidence="1">
    <location>
        <begin position="41"/>
        <end position="50"/>
    </location>
</feature>
<evidence type="ECO:0000313" key="3">
    <source>
        <dbReference type="Proteomes" id="UP000554482"/>
    </source>
</evidence>
<comment type="caution">
    <text evidence="2">The sequence shown here is derived from an EMBL/GenBank/DDBJ whole genome shotgun (WGS) entry which is preliminary data.</text>
</comment>
<accession>A0A7J6X4X0</accession>
<dbReference type="EMBL" id="JABWDY010006136">
    <property type="protein sequence ID" value="KAF5203875.1"/>
    <property type="molecule type" value="Genomic_DNA"/>
</dbReference>
<evidence type="ECO:0000256" key="1">
    <source>
        <dbReference type="SAM" id="MobiDB-lite"/>
    </source>
</evidence>
<reference evidence="2 3" key="1">
    <citation type="submission" date="2020-06" db="EMBL/GenBank/DDBJ databases">
        <title>Transcriptomic and genomic resources for Thalictrum thalictroides and T. hernandezii: Facilitating candidate gene discovery in an emerging model plant lineage.</title>
        <authorList>
            <person name="Arias T."/>
            <person name="Riano-Pachon D.M."/>
            <person name="Di Stilio V.S."/>
        </authorList>
    </citation>
    <scope>NUCLEOTIDE SEQUENCE [LARGE SCALE GENOMIC DNA]</scope>
    <source>
        <strain evidence="3">cv. WT478/WT964</strain>
        <tissue evidence="2">Leaves</tissue>
    </source>
</reference>
<proteinExistence type="predicted"/>
<keyword evidence="3" id="KW-1185">Reference proteome</keyword>
<organism evidence="2 3">
    <name type="scientific">Thalictrum thalictroides</name>
    <name type="common">Rue-anemone</name>
    <name type="synonym">Anemone thalictroides</name>
    <dbReference type="NCBI Taxonomy" id="46969"/>
    <lineage>
        <taxon>Eukaryota</taxon>
        <taxon>Viridiplantae</taxon>
        <taxon>Streptophyta</taxon>
        <taxon>Embryophyta</taxon>
        <taxon>Tracheophyta</taxon>
        <taxon>Spermatophyta</taxon>
        <taxon>Magnoliopsida</taxon>
        <taxon>Ranunculales</taxon>
        <taxon>Ranunculaceae</taxon>
        <taxon>Thalictroideae</taxon>
        <taxon>Thalictrum</taxon>
    </lineage>
</organism>
<dbReference type="Proteomes" id="UP000554482">
    <property type="component" value="Unassembled WGS sequence"/>
</dbReference>
<feature type="region of interest" description="Disordered" evidence="1">
    <location>
        <begin position="30"/>
        <end position="51"/>
    </location>
</feature>